<dbReference type="GO" id="GO:0000226">
    <property type="term" value="P:microtubule cytoskeleton organization"/>
    <property type="evidence" value="ECO:0007669"/>
    <property type="project" value="TreeGrafter"/>
</dbReference>
<evidence type="ECO:0000313" key="3">
    <source>
        <dbReference type="Proteomes" id="UP000636800"/>
    </source>
</evidence>
<dbReference type="AlphaFoldDB" id="A0A835QZV2"/>
<evidence type="ECO:0000313" key="2">
    <source>
        <dbReference type="EMBL" id="KAG0480988.1"/>
    </source>
</evidence>
<dbReference type="EMBL" id="JADCNL010000005">
    <property type="protein sequence ID" value="KAG0480988.1"/>
    <property type="molecule type" value="Genomic_DNA"/>
</dbReference>
<dbReference type="GO" id="GO:0005881">
    <property type="term" value="C:cytoplasmic microtubule"/>
    <property type="evidence" value="ECO:0007669"/>
    <property type="project" value="TreeGrafter"/>
</dbReference>
<feature type="domain" description="TOG" evidence="1">
    <location>
        <begin position="60"/>
        <end position="296"/>
    </location>
</feature>
<gene>
    <name evidence="2" type="ORF">HPP92_011846</name>
</gene>
<accession>A0A835QZV2</accession>
<proteinExistence type="predicted"/>
<organism evidence="2 3">
    <name type="scientific">Vanilla planifolia</name>
    <name type="common">Vanilla</name>
    <dbReference type="NCBI Taxonomy" id="51239"/>
    <lineage>
        <taxon>Eukaryota</taxon>
        <taxon>Viridiplantae</taxon>
        <taxon>Streptophyta</taxon>
        <taxon>Embryophyta</taxon>
        <taxon>Tracheophyta</taxon>
        <taxon>Spermatophyta</taxon>
        <taxon>Magnoliopsida</taxon>
        <taxon>Liliopsida</taxon>
        <taxon>Asparagales</taxon>
        <taxon>Orchidaceae</taxon>
        <taxon>Vanilloideae</taxon>
        <taxon>Vanilleae</taxon>
        <taxon>Vanilla</taxon>
    </lineage>
</organism>
<reference evidence="2 3" key="1">
    <citation type="journal article" date="2020" name="Nat. Food">
        <title>A phased Vanilla planifolia genome enables genetic improvement of flavour and production.</title>
        <authorList>
            <person name="Hasing T."/>
            <person name="Tang H."/>
            <person name="Brym M."/>
            <person name="Khazi F."/>
            <person name="Huang T."/>
            <person name="Chambers A.H."/>
        </authorList>
    </citation>
    <scope>NUCLEOTIDE SEQUENCE [LARGE SCALE GENOMIC DNA]</scope>
    <source>
        <tissue evidence="2">Leaf</tissue>
    </source>
</reference>
<dbReference type="InterPro" id="IPR034085">
    <property type="entry name" value="TOG"/>
</dbReference>
<dbReference type="Proteomes" id="UP000636800">
    <property type="component" value="Chromosome 5"/>
</dbReference>
<dbReference type="SUPFAM" id="SSF48371">
    <property type="entry name" value="ARM repeat"/>
    <property type="match status" value="1"/>
</dbReference>
<evidence type="ECO:0000259" key="1">
    <source>
        <dbReference type="SMART" id="SM01349"/>
    </source>
</evidence>
<dbReference type="Gene3D" id="1.25.10.10">
    <property type="entry name" value="Leucine-rich Repeat Variant"/>
    <property type="match status" value="1"/>
</dbReference>
<dbReference type="PANTHER" id="PTHR21567">
    <property type="entry name" value="CLASP"/>
    <property type="match status" value="1"/>
</dbReference>
<comment type="caution">
    <text evidence="2">The sequence shown here is derived from an EMBL/GenBank/DDBJ whole genome shotgun (WGS) entry which is preliminary data.</text>
</comment>
<dbReference type="InterPro" id="IPR016024">
    <property type="entry name" value="ARM-type_fold"/>
</dbReference>
<dbReference type="GO" id="GO:0008017">
    <property type="term" value="F:microtubule binding"/>
    <property type="evidence" value="ECO:0007669"/>
    <property type="project" value="TreeGrafter"/>
</dbReference>
<dbReference type="PANTHER" id="PTHR21567:SF65">
    <property type="entry name" value="ARM REPEAT SUPERFAMILY PROTEIN"/>
    <property type="match status" value="1"/>
</dbReference>
<name>A0A835QZV2_VANPL</name>
<dbReference type="InterPro" id="IPR011989">
    <property type="entry name" value="ARM-like"/>
</dbReference>
<protein>
    <recommendedName>
        <fullName evidence="1">TOG domain-containing protein</fullName>
    </recommendedName>
</protein>
<sequence>MALRSLNNALPDAIQRPKKVAKVSAIPLDKASSPGSVENMNPTLLPNAADQSSEYIVSEDLKPLGDPEARVKTLREELASKNWIEVCGALNDVRRLALHHSSLLQPILEQVMKIIEKSMKNPRSALCKTAIMTSADIFHSFGHLLMSMSDQTMILDNLLLQLLLKASQDKRFVCEEAAKVLEKMAESIPRLPLVNKLQPYVSHSNLRVRAKAGTAISKIVSNMSYIEMKDFGIPNLLQIAAELLNDRLPEAREASRSIICSIYREISQVTDTKEDNGDGAAVAVLWRDLCASILPPNRAHSVEKIVFL</sequence>
<dbReference type="SMART" id="SM01349">
    <property type="entry name" value="TOG"/>
    <property type="match status" value="1"/>
</dbReference>
<keyword evidence="3" id="KW-1185">Reference proteome</keyword>